<dbReference type="KEGG" id="vg:24422705"/>
<keyword evidence="2" id="KW-1185">Reference proteome</keyword>
<name>S5MCQ0_9CAUD</name>
<evidence type="ECO:0000313" key="1">
    <source>
        <dbReference type="EMBL" id="AGR47669.1"/>
    </source>
</evidence>
<gene>
    <name evidence="1" type="ORF">SmphiM12_037</name>
</gene>
<evidence type="ECO:0000313" key="2">
    <source>
        <dbReference type="Proteomes" id="UP000015089"/>
    </source>
</evidence>
<reference evidence="1 2" key="1">
    <citation type="journal article" date="2014" name="Virology">
        <title>The genome, proteome and phylogenetic analysis of Sinorhizobium meliloti phage PhiM12, the founder of a new group of T4-superfamily phages.</title>
        <authorList>
            <person name="Brewer T.E."/>
            <person name="Elizabeth Stroupe M."/>
            <person name="Jones K.M."/>
        </authorList>
    </citation>
    <scope>NUCLEOTIDE SEQUENCE [LARGE SCALE GENOMIC DNA]</scope>
</reference>
<organism evidence="1 2">
    <name type="scientific">Sinorhizobium phage phiM12</name>
    <dbReference type="NCBI Taxonomy" id="1357423"/>
    <lineage>
        <taxon>Viruses</taxon>
        <taxon>Duplodnaviria</taxon>
        <taxon>Heunggongvirae</taxon>
        <taxon>Uroviricota</taxon>
        <taxon>Caudoviricetes</taxon>
        <taxon>Emdodecavirus</taxon>
        <taxon>Emdodecavirus M12</taxon>
    </lineage>
</organism>
<dbReference type="EMBL" id="KF381361">
    <property type="protein sequence ID" value="AGR47669.1"/>
    <property type="molecule type" value="Genomic_DNA"/>
</dbReference>
<dbReference type="Proteomes" id="UP000015089">
    <property type="component" value="Segment"/>
</dbReference>
<sequence length="84" mass="9613">MKYRVNVVRQRHVGQIGIIPRFGVIVIFGAAHHRFAAGIDRIYVIEDFIAGHRHKLHTHQSLLGPAVGFHPQSLERFHPSMVDR</sequence>
<dbReference type="GeneID" id="24422705"/>
<proteinExistence type="predicted"/>
<reference evidence="1 2" key="2">
    <citation type="journal article" date="2014" name="Virology">
        <title>The structure of Sinorhizobium meliloti phage PhiM12, which has a novel T=19l triangulation number and is the founder of a new group of T4-superfamily phages.</title>
        <authorList>
            <person name="Stroupe M.E."/>
            <person name="Brewer T.E."/>
            <person name="Sousa D.R."/>
            <person name="Jones K.M."/>
        </authorList>
    </citation>
    <scope>NUCLEOTIDE SEQUENCE [LARGE SCALE GENOMIC DNA]</scope>
</reference>
<dbReference type="RefSeq" id="YP_009142949.1">
    <property type="nucleotide sequence ID" value="NC_027204.1"/>
</dbReference>
<accession>S5MCQ0</accession>
<protein>
    <submittedName>
        <fullName evidence="1">Uncharacterized protein</fullName>
    </submittedName>
</protein>